<gene>
    <name evidence="2" type="ORF">JOM49_003485</name>
</gene>
<dbReference type="RefSeq" id="WP_209665319.1">
    <property type="nucleotide sequence ID" value="NZ_JAGGMS010000001.1"/>
</dbReference>
<evidence type="ECO:0000313" key="2">
    <source>
        <dbReference type="EMBL" id="MBP2181959.1"/>
    </source>
</evidence>
<dbReference type="InterPro" id="IPR036465">
    <property type="entry name" value="vWFA_dom_sf"/>
</dbReference>
<dbReference type="SUPFAM" id="SSF53850">
    <property type="entry name" value="Periplasmic binding protein-like II"/>
    <property type="match status" value="1"/>
</dbReference>
<organism evidence="2 3">
    <name type="scientific">Amycolatopsis magusensis</name>
    <dbReference type="NCBI Taxonomy" id="882444"/>
    <lineage>
        <taxon>Bacteria</taxon>
        <taxon>Bacillati</taxon>
        <taxon>Actinomycetota</taxon>
        <taxon>Actinomycetes</taxon>
        <taxon>Pseudonocardiales</taxon>
        <taxon>Pseudonocardiaceae</taxon>
        <taxon>Amycolatopsis</taxon>
    </lineage>
</organism>
<name>A0ABS4PSY4_9PSEU</name>
<evidence type="ECO:0000313" key="3">
    <source>
        <dbReference type="Proteomes" id="UP000741013"/>
    </source>
</evidence>
<dbReference type="EMBL" id="JAGGMS010000001">
    <property type="protein sequence ID" value="MBP2181959.1"/>
    <property type="molecule type" value="Genomic_DNA"/>
</dbReference>
<dbReference type="Gene3D" id="3.40.50.410">
    <property type="entry name" value="von Willebrand factor, type A domain"/>
    <property type="match status" value="1"/>
</dbReference>
<dbReference type="SUPFAM" id="SSF53300">
    <property type="entry name" value="vWA-like"/>
    <property type="match status" value="1"/>
</dbReference>
<keyword evidence="3" id="KW-1185">Reference proteome</keyword>
<dbReference type="InterPro" id="IPR002035">
    <property type="entry name" value="VWF_A"/>
</dbReference>
<dbReference type="SMART" id="SM00327">
    <property type="entry name" value="VWA"/>
    <property type="match status" value="1"/>
</dbReference>
<accession>A0ABS4PSY4</accession>
<dbReference type="Pfam" id="PF13531">
    <property type="entry name" value="SBP_bac_11"/>
    <property type="match status" value="1"/>
</dbReference>
<dbReference type="Proteomes" id="UP000741013">
    <property type="component" value="Unassembled WGS sequence"/>
</dbReference>
<feature type="domain" description="VWFA" evidence="1">
    <location>
        <begin position="352"/>
        <end position="544"/>
    </location>
</feature>
<evidence type="ECO:0000259" key="1">
    <source>
        <dbReference type="PROSITE" id="PS50234"/>
    </source>
</evidence>
<comment type="caution">
    <text evidence="2">The sequence shown here is derived from an EMBL/GenBank/DDBJ whole genome shotgun (WGS) entry which is preliminary data.</text>
</comment>
<sequence length="551" mass="58049">MGRHSAVPVRRLRRLPVLLTAAVLVVAGISWGAVVFVRARNGCAEPVTLRVVAAEETAPVLTRIAQALPPGTGPGCGKVEVQSRDSLRAVEELALPQDNAAHVWVPESTLMLRRAREAGAAEVPASGRSIASSPVVLALDEQTATTLGWPAKTLTWSDVLAPADSGLRVGMADPARDPVGVAALFAARDTVKGQPDPGAAFAELLRRLSPNTVAGAPELFGRLPSASQQETLTAFPTTENSVLRHNVEQGGHGLVAVYAPLAPALDHPFVVLPGAGPGERAAADRFLRAIDAPEGLQALADAGFRTPGGKALRDRSQDGRVVSRDMQPAMMPPADEVDLILNQWAGINLSSRLQVLIDVSGSMNAVEPATGRTRMELTREAAQRALRLFRPTSDIRVLTFSTKLDGDKDYREVLPMAPVSDQLARGAEATLGSIQATPDGQTGLYDSVLAAYQTARAEWEPGRLNLVVVMTDGRNEDSQGISRADLLTQLGALADPKRPIQLLGIGVGPDIDVAELQEITAATGGQAFTTPDPGKINEVFYAALSKLACCG</sequence>
<dbReference type="PROSITE" id="PS50234">
    <property type="entry name" value="VWFA"/>
    <property type="match status" value="1"/>
</dbReference>
<dbReference type="Pfam" id="PF00092">
    <property type="entry name" value="VWA"/>
    <property type="match status" value="1"/>
</dbReference>
<reference evidence="2 3" key="1">
    <citation type="submission" date="2021-03" db="EMBL/GenBank/DDBJ databases">
        <title>Sequencing the genomes of 1000 actinobacteria strains.</title>
        <authorList>
            <person name="Klenk H.-P."/>
        </authorList>
    </citation>
    <scope>NUCLEOTIDE SEQUENCE [LARGE SCALE GENOMIC DNA]</scope>
    <source>
        <strain evidence="2 3">DSM 45510</strain>
    </source>
</reference>
<protein>
    <recommendedName>
        <fullName evidence="1">VWFA domain-containing protein</fullName>
    </recommendedName>
</protein>
<proteinExistence type="predicted"/>